<evidence type="ECO:0000256" key="10">
    <source>
        <dbReference type="RuleBase" id="RU361228"/>
    </source>
</evidence>
<evidence type="ECO:0000256" key="7">
    <source>
        <dbReference type="ARBA" id="ARBA00022695"/>
    </source>
</evidence>
<evidence type="ECO:0000313" key="11">
    <source>
        <dbReference type="EMBL" id="CAF0963664.1"/>
    </source>
</evidence>
<dbReference type="GO" id="GO:0005576">
    <property type="term" value="C:extracellular region"/>
    <property type="evidence" value="ECO:0007669"/>
    <property type="project" value="UniProtKB-SubCell"/>
</dbReference>
<dbReference type="InterPro" id="IPR000768">
    <property type="entry name" value="ART"/>
</dbReference>
<evidence type="ECO:0000256" key="3">
    <source>
        <dbReference type="ARBA" id="ARBA00022525"/>
    </source>
</evidence>
<comment type="catalytic activity">
    <reaction evidence="9 10">
        <text>L-arginyl-[protein] + NAD(+) = N(omega)-(ADP-D-ribosyl)-L-arginyl-[protein] + nicotinamide + H(+)</text>
        <dbReference type="Rhea" id="RHEA:19149"/>
        <dbReference type="Rhea" id="RHEA-COMP:10532"/>
        <dbReference type="Rhea" id="RHEA-COMP:15087"/>
        <dbReference type="ChEBI" id="CHEBI:15378"/>
        <dbReference type="ChEBI" id="CHEBI:17154"/>
        <dbReference type="ChEBI" id="CHEBI:29965"/>
        <dbReference type="ChEBI" id="CHEBI:57540"/>
        <dbReference type="ChEBI" id="CHEBI:142554"/>
        <dbReference type="EC" id="2.4.2.31"/>
    </reaction>
</comment>
<gene>
    <name evidence="11" type="ORF">BJG266_LOCUS13907</name>
</gene>
<keyword evidence="3" id="KW-0964">Secreted</keyword>
<protein>
    <recommendedName>
        <fullName evidence="10">NAD(P)(+)--arginine ADP-ribosyltransferase</fullName>
        <ecNumber evidence="10">2.4.2.31</ecNumber>
    </recommendedName>
    <alternativeName>
        <fullName evidence="10">Mono(ADP-ribosyl)transferase</fullName>
    </alternativeName>
</protein>
<keyword evidence="4" id="KW-0800">Toxin</keyword>
<dbReference type="Proteomes" id="UP000663877">
    <property type="component" value="Unassembled WGS sequence"/>
</dbReference>
<dbReference type="EMBL" id="CAJNOI010000057">
    <property type="protein sequence ID" value="CAF0963664.1"/>
    <property type="molecule type" value="Genomic_DNA"/>
</dbReference>
<organism evidence="11 12">
    <name type="scientific">Adineta steineri</name>
    <dbReference type="NCBI Taxonomy" id="433720"/>
    <lineage>
        <taxon>Eukaryota</taxon>
        <taxon>Metazoa</taxon>
        <taxon>Spiralia</taxon>
        <taxon>Gnathifera</taxon>
        <taxon>Rotifera</taxon>
        <taxon>Eurotatoria</taxon>
        <taxon>Bdelloidea</taxon>
        <taxon>Adinetida</taxon>
        <taxon>Adinetidae</taxon>
        <taxon>Adineta</taxon>
    </lineage>
</organism>
<evidence type="ECO:0000256" key="1">
    <source>
        <dbReference type="ARBA" id="ARBA00004613"/>
    </source>
</evidence>
<sequence length="225" mass="26008">MAFTSSRRFVDNYTSTRQQYDWNPISGYRDRALKSLEEAVESIIPLVDNVIQYADEAKQKCKINTKLTINESAAIYLYTMKTSFYEKLNETLRIENPQALAPWFDFLKLFITALVKLPKLPSHPTTVWRGVANIKGSDFYDKDMFTWWSVNSCSLDASVAAIFTCEKGTLFCINTINGKDISDYSSANKEEIEEKEIVLMPGTRLRVKTKTFDIKDFYVVHLEEW</sequence>
<proteinExistence type="inferred from homology"/>
<keyword evidence="7" id="KW-0548">Nucleotidyltransferase</keyword>
<keyword evidence="8" id="KW-0843">Virulence</keyword>
<dbReference type="PANTHER" id="PTHR10339">
    <property type="entry name" value="ADP-RIBOSYLTRANSFERASE"/>
    <property type="match status" value="1"/>
</dbReference>
<evidence type="ECO:0000256" key="5">
    <source>
        <dbReference type="ARBA" id="ARBA00022676"/>
    </source>
</evidence>
<evidence type="ECO:0000256" key="6">
    <source>
        <dbReference type="ARBA" id="ARBA00022679"/>
    </source>
</evidence>
<dbReference type="InterPro" id="IPR050999">
    <property type="entry name" value="ADP-ribosyltransferase_ARG"/>
</dbReference>
<accession>A0A814DVX6</accession>
<comment type="similarity">
    <text evidence="2 10">Belongs to the Arg-specific ADP-ribosyltransferase family.</text>
</comment>
<comment type="caution">
    <text evidence="11">The sequence shown here is derived from an EMBL/GenBank/DDBJ whole genome shotgun (WGS) entry which is preliminary data.</text>
</comment>
<dbReference type="GO" id="GO:0090729">
    <property type="term" value="F:toxin activity"/>
    <property type="evidence" value="ECO:0007669"/>
    <property type="project" value="UniProtKB-KW"/>
</dbReference>
<dbReference type="AlphaFoldDB" id="A0A814DVX6"/>
<keyword evidence="10" id="KW-0520">NAD</keyword>
<dbReference type="GO" id="GO:0016779">
    <property type="term" value="F:nucleotidyltransferase activity"/>
    <property type="evidence" value="ECO:0007669"/>
    <property type="project" value="UniProtKB-KW"/>
</dbReference>
<reference evidence="11" key="1">
    <citation type="submission" date="2021-02" db="EMBL/GenBank/DDBJ databases">
        <authorList>
            <person name="Nowell W R."/>
        </authorList>
    </citation>
    <scope>NUCLEOTIDE SEQUENCE</scope>
</reference>
<dbReference type="EC" id="2.4.2.31" evidence="10"/>
<dbReference type="SUPFAM" id="SSF56399">
    <property type="entry name" value="ADP-ribosylation"/>
    <property type="match status" value="1"/>
</dbReference>
<dbReference type="PROSITE" id="PS51996">
    <property type="entry name" value="TR_MART"/>
    <property type="match status" value="1"/>
</dbReference>
<evidence type="ECO:0000313" key="12">
    <source>
        <dbReference type="Proteomes" id="UP000663877"/>
    </source>
</evidence>
<keyword evidence="10" id="KW-0521">NADP</keyword>
<comment type="subcellular location">
    <subcellularLocation>
        <location evidence="1">Secreted</location>
    </subcellularLocation>
</comment>
<keyword evidence="5 10" id="KW-0328">Glycosyltransferase</keyword>
<dbReference type="GO" id="GO:0003950">
    <property type="term" value="F:NAD+ poly-ADP-ribosyltransferase activity"/>
    <property type="evidence" value="ECO:0007669"/>
    <property type="project" value="TreeGrafter"/>
</dbReference>
<dbReference type="GO" id="GO:0106274">
    <property type="term" value="F:NAD+-protein-arginine ADP-ribosyltransferase activity"/>
    <property type="evidence" value="ECO:0007669"/>
    <property type="project" value="UniProtKB-EC"/>
</dbReference>
<evidence type="ECO:0000256" key="2">
    <source>
        <dbReference type="ARBA" id="ARBA00009558"/>
    </source>
</evidence>
<evidence type="ECO:0000256" key="4">
    <source>
        <dbReference type="ARBA" id="ARBA00022656"/>
    </source>
</evidence>
<evidence type="ECO:0000256" key="9">
    <source>
        <dbReference type="ARBA" id="ARBA00047597"/>
    </source>
</evidence>
<keyword evidence="6 10" id="KW-0808">Transferase</keyword>
<dbReference type="Pfam" id="PF01129">
    <property type="entry name" value="ART"/>
    <property type="match status" value="1"/>
</dbReference>
<name>A0A814DVX6_9BILA</name>
<dbReference type="Gene3D" id="3.90.176.10">
    <property type="entry name" value="Toxin ADP-ribosyltransferase, Chain A, domain 1"/>
    <property type="match status" value="1"/>
</dbReference>
<dbReference type="PANTHER" id="PTHR10339:SF25">
    <property type="entry name" value="SECRETED EXOENZYME S"/>
    <property type="match status" value="1"/>
</dbReference>
<evidence type="ECO:0000256" key="8">
    <source>
        <dbReference type="ARBA" id="ARBA00023026"/>
    </source>
</evidence>